<protein>
    <recommendedName>
        <fullName evidence="5">Zinc finger PHD-type domain-containing protein</fullName>
    </recommendedName>
</protein>
<dbReference type="OMA" id="QITDYNF"/>
<dbReference type="OrthoDB" id="301760at2759"/>
<name>A0CTA3_PARTE</name>
<dbReference type="Proteomes" id="UP000000600">
    <property type="component" value="Unassembled WGS sequence"/>
</dbReference>
<keyword evidence="2" id="KW-0863">Zinc-finger</keyword>
<feature type="domain" description="Zinc finger PHD-type" evidence="5">
    <location>
        <begin position="571"/>
        <end position="618"/>
    </location>
</feature>
<dbReference type="SMART" id="SM00249">
    <property type="entry name" value="PHD"/>
    <property type="match status" value="3"/>
</dbReference>
<evidence type="ECO:0000313" key="7">
    <source>
        <dbReference type="Proteomes" id="UP000000600"/>
    </source>
</evidence>
<dbReference type="RefSeq" id="XP_001441417.1">
    <property type="nucleotide sequence ID" value="XM_001441380.1"/>
</dbReference>
<dbReference type="GO" id="GO:0008270">
    <property type="term" value="F:zinc ion binding"/>
    <property type="evidence" value="ECO:0007669"/>
    <property type="project" value="UniProtKB-KW"/>
</dbReference>
<feature type="domain" description="Zinc finger PHD-type" evidence="5">
    <location>
        <begin position="692"/>
        <end position="745"/>
    </location>
</feature>
<evidence type="ECO:0000259" key="5">
    <source>
        <dbReference type="SMART" id="SM00249"/>
    </source>
</evidence>
<dbReference type="InterPro" id="IPR001965">
    <property type="entry name" value="Znf_PHD"/>
</dbReference>
<feature type="compositionally biased region" description="Low complexity" evidence="4">
    <location>
        <begin position="175"/>
        <end position="194"/>
    </location>
</feature>
<keyword evidence="3" id="KW-0862">Zinc</keyword>
<dbReference type="GeneID" id="5027202"/>
<dbReference type="Gene3D" id="3.30.40.10">
    <property type="entry name" value="Zinc/RING finger domain, C3HC4 (zinc finger)"/>
    <property type="match status" value="3"/>
</dbReference>
<evidence type="ECO:0000256" key="3">
    <source>
        <dbReference type="ARBA" id="ARBA00022833"/>
    </source>
</evidence>
<evidence type="ECO:0000256" key="2">
    <source>
        <dbReference type="ARBA" id="ARBA00022771"/>
    </source>
</evidence>
<dbReference type="KEGG" id="ptm:GSPATT00010254001"/>
<dbReference type="InterPro" id="IPR019787">
    <property type="entry name" value="Znf_PHD-finger"/>
</dbReference>
<feature type="region of interest" description="Disordered" evidence="4">
    <location>
        <begin position="140"/>
        <end position="207"/>
    </location>
</feature>
<feature type="domain" description="Zinc finger PHD-type" evidence="5">
    <location>
        <begin position="62"/>
        <end position="117"/>
    </location>
</feature>
<dbReference type="HOGENOM" id="CLU_341798_0_0_1"/>
<dbReference type="eggNOG" id="KOG0955">
    <property type="taxonomic scope" value="Eukaryota"/>
</dbReference>
<dbReference type="InParanoid" id="A0CTA3"/>
<gene>
    <name evidence="6" type="ORF">GSPATT00010254001</name>
</gene>
<dbReference type="InterPro" id="IPR011011">
    <property type="entry name" value="Znf_FYVE_PHD"/>
</dbReference>
<evidence type="ECO:0000256" key="4">
    <source>
        <dbReference type="SAM" id="MobiDB-lite"/>
    </source>
</evidence>
<feature type="compositionally biased region" description="Basic residues" evidence="4">
    <location>
        <begin position="149"/>
        <end position="174"/>
    </location>
</feature>
<accession>A0CTA3</accession>
<dbReference type="GO" id="GO:0006357">
    <property type="term" value="P:regulation of transcription by RNA polymerase II"/>
    <property type="evidence" value="ECO:0000318"/>
    <property type="project" value="GO_Central"/>
</dbReference>
<dbReference type="Pfam" id="PF13832">
    <property type="entry name" value="zf-HC5HC2H_2"/>
    <property type="match status" value="1"/>
</dbReference>
<dbReference type="STRING" id="5888.A0CTA3"/>
<keyword evidence="1" id="KW-0479">Metal-binding</keyword>
<reference evidence="6 7" key="1">
    <citation type="journal article" date="2006" name="Nature">
        <title>Global trends of whole-genome duplications revealed by the ciliate Paramecium tetraurelia.</title>
        <authorList>
            <consortium name="Genoscope"/>
            <person name="Aury J.-M."/>
            <person name="Jaillon O."/>
            <person name="Duret L."/>
            <person name="Noel B."/>
            <person name="Jubin C."/>
            <person name="Porcel B.M."/>
            <person name="Segurens B."/>
            <person name="Daubin V."/>
            <person name="Anthouard V."/>
            <person name="Aiach N."/>
            <person name="Arnaiz O."/>
            <person name="Billaut A."/>
            <person name="Beisson J."/>
            <person name="Blanc I."/>
            <person name="Bouhouche K."/>
            <person name="Camara F."/>
            <person name="Duharcourt S."/>
            <person name="Guigo R."/>
            <person name="Gogendeau D."/>
            <person name="Katinka M."/>
            <person name="Keller A.-M."/>
            <person name="Kissmehl R."/>
            <person name="Klotz C."/>
            <person name="Koll F."/>
            <person name="Le Moue A."/>
            <person name="Lepere C."/>
            <person name="Malinsky S."/>
            <person name="Nowacki M."/>
            <person name="Nowak J.K."/>
            <person name="Plattner H."/>
            <person name="Poulain J."/>
            <person name="Ruiz F."/>
            <person name="Serrano V."/>
            <person name="Zagulski M."/>
            <person name="Dessen P."/>
            <person name="Betermier M."/>
            <person name="Weissenbach J."/>
            <person name="Scarpelli C."/>
            <person name="Schachter V."/>
            <person name="Sperling L."/>
            <person name="Meyer E."/>
            <person name="Cohen J."/>
            <person name="Wincker P."/>
        </authorList>
    </citation>
    <scope>NUCLEOTIDE SEQUENCE [LARGE SCALE GENOMIC DNA]</scope>
    <source>
        <strain evidence="6 7">Stock d4-2</strain>
    </source>
</reference>
<dbReference type="AlphaFoldDB" id="A0CTA3"/>
<sequence length="830" mass="97361">MPQENCVVCGKRQDGLYELLPHFRSRQSCKYIHKMCLLLFSSDWNHRVAANERLYYNEYRKECSVCGRRSKQQVVRCAHSQCRKRFHLECLRNAVIKANSNTRDYYPRLDAYCQEHSLDQIKTSNLDECVESIFNEHLSNQEQEPGQIQKKKHKKKHKKKRSRSRSRSHKKSGRRSSSQCRFSDSQSSKSSKSQPKNHSHPKKDSLLVIPESKITDFMIQKVKILTQGPLLEKEESIVEPLPILQPIPQPIIVQKEVEKQKIYPQIQRPIVEDPEFPYTERENKRDQSILKWWEKIEEIYFKGEEKLPITKVEEFQNPFEWSNQGMDEDLLNYADQMNIAYHTVEISMQRKHKCFNQMFKNSVLVHQLQKSFSFIRYSFTEHVGKATPKGLLRTNIQLYRYLQETVDIPTYSDKEIVGKDLIYLEGCELTKQEYQDCFELEQQIKEVYSKLESQLDIESDTIQQFDIVYHILNKELTSVVKQNNQFREQINSQITDYNFKILNTEQQLLIDLLRWSQIVKAFINGYKDKNADVLNSFFPCQLTLTSQSSQKAQQKKKKIHSKENTQPLDTDCKICFDYHYTDFNPVIYCGKCSTSFHKICYGLTGSLDEDDVICDGCYYESSKVYQFRRGAAKCRICKKLGLPQKYIRSSFYHVSCLLLTNQVILSDGAYDVRNRKNDIKQFCKDNESSTPQCAVCGDSKGFRFMCSGGETIPCKHAFHPICAYLHGLTIDIESEDLEQCCKELRFAQLNVHIKCVLHCNKTLQELVQQTYYRRFALNYEQTAKCGGEDVFIEEFKKTKGYKYLSLKLPISRNDNLQQFINQNGTPTQQM</sequence>
<dbReference type="Pfam" id="PF13831">
    <property type="entry name" value="PHD_2"/>
    <property type="match status" value="1"/>
</dbReference>
<organism evidence="6 7">
    <name type="scientific">Paramecium tetraurelia</name>
    <dbReference type="NCBI Taxonomy" id="5888"/>
    <lineage>
        <taxon>Eukaryota</taxon>
        <taxon>Sar</taxon>
        <taxon>Alveolata</taxon>
        <taxon>Ciliophora</taxon>
        <taxon>Intramacronucleata</taxon>
        <taxon>Oligohymenophorea</taxon>
        <taxon>Peniculida</taxon>
        <taxon>Parameciidae</taxon>
        <taxon>Paramecium</taxon>
    </lineage>
</organism>
<evidence type="ECO:0000313" key="6">
    <source>
        <dbReference type="EMBL" id="CAK74020.1"/>
    </source>
</evidence>
<evidence type="ECO:0000256" key="1">
    <source>
        <dbReference type="ARBA" id="ARBA00022723"/>
    </source>
</evidence>
<proteinExistence type="predicted"/>
<dbReference type="SUPFAM" id="SSF57903">
    <property type="entry name" value="FYVE/PHD zinc finger"/>
    <property type="match status" value="1"/>
</dbReference>
<keyword evidence="7" id="KW-1185">Reference proteome</keyword>
<dbReference type="EMBL" id="CT868174">
    <property type="protein sequence ID" value="CAK74020.1"/>
    <property type="molecule type" value="Genomic_DNA"/>
</dbReference>
<dbReference type="InterPro" id="IPR013083">
    <property type="entry name" value="Znf_RING/FYVE/PHD"/>
</dbReference>